<geneLocation type="plasmid" evidence="1">
    <name>pFNPA10</name>
</geneLocation>
<gene>
    <name evidence="1" type="ORF">N894_0037</name>
</gene>
<dbReference type="RefSeq" id="WP_023893587.1">
    <property type="nucleotide sequence ID" value="NC_023026.1"/>
</dbReference>
<organism evidence="1">
    <name type="scientific">Francisella tularensis subsp. novicida PA10-7858</name>
    <dbReference type="NCBI Taxonomy" id="1386968"/>
    <lineage>
        <taxon>Bacteria</taxon>
        <taxon>Pseudomonadati</taxon>
        <taxon>Pseudomonadota</taxon>
        <taxon>Gammaproteobacteria</taxon>
        <taxon>Thiotrichales</taxon>
        <taxon>Francisellaceae</taxon>
        <taxon>Francisella</taxon>
    </lineage>
</organism>
<reference evidence="1" key="1">
    <citation type="journal article" date="2014" name="Genome">
        <title>Comparative analyses of a putative Francisella conjugative element.</title>
        <authorList>
            <person name="Siddaramappa S."/>
            <person name="Challacombe J.F."/>
            <person name="Petersen J.M."/>
            <person name="Pillai S."/>
            <person name="Kuske C.R."/>
        </authorList>
    </citation>
    <scope>NUCLEOTIDE SEQUENCE</scope>
    <source>
        <strain evidence="1">PA10-7858</strain>
        <plasmid evidence="1">pFNPA10</plasmid>
    </source>
</reference>
<sequence>MIQLKFDFKEMPKKRIGRPSEISEELVFAVIDDIKKQSKNKKLTNKKIIEKHNISERTFYRIKAGDKKYQQQFESAVQKESKKFSLSLSE</sequence>
<name>V5T8W0_FRANO</name>
<dbReference type="AlphaFoldDB" id="V5T8W0"/>
<evidence type="ECO:0000313" key="1">
    <source>
        <dbReference type="EMBL" id="AHB60805.1"/>
    </source>
</evidence>
<proteinExistence type="predicted"/>
<keyword evidence="1" id="KW-0614">Plasmid</keyword>
<accession>V5T8W0</accession>
<protein>
    <submittedName>
        <fullName evidence="1">Uncharacterized protein</fullName>
    </submittedName>
</protein>
<dbReference type="EMBL" id="KF640086">
    <property type="protein sequence ID" value="AHB60805.1"/>
    <property type="molecule type" value="Genomic_DNA"/>
</dbReference>